<dbReference type="PANTHER" id="PTHR32254:SF5">
    <property type="entry name" value="CALCINEURIN-LIKE METALLO-PHOSPHOESTERASE SUPERFAMILY PROTEIN"/>
    <property type="match status" value="1"/>
</dbReference>
<organism evidence="2 3">
    <name type="scientific">Morella rubra</name>
    <name type="common">Chinese bayberry</name>
    <dbReference type="NCBI Taxonomy" id="262757"/>
    <lineage>
        <taxon>Eukaryota</taxon>
        <taxon>Viridiplantae</taxon>
        <taxon>Streptophyta</taxon>
        <taxon>Embryophyta</taxon>
        <taxon>Tracheophyta</taxon>
        <taxon>Spermatophyta</taxon>
        <taxon>Magnoliopsida</taxon>
        <taxon>eudicotyledons</taxon>
        <taxon>Gunneridae</taxon>
        <taxon>Pentapetalae</taxon>
        <taxon>rosids</taxon>
        <taxon>fabids</taxon>
        <taxon>Fagales</taxon>
        <taxon>Myricaceae</taxon>
        <taxon>Morella</taxon>
    </lineage>
</organism>
<dbReference type="OrthoDB" id="411211at2759"/>
<reference evidence="2 3" key="1">
    <citation type="journal article" date="2019" name="Plant Biotechnol. J.">
        <title>The red bayberry genome and genetic basis of sex determination.</title>
        <authorList>
            <person name="Jia H.M."/>
            <person name="Jia H.J."/>
            <person name="Cai Q.L."/>
            <person name="Wang Y."/>
            <person name="Zhao H.B."/>
            <person name="Yang W.F."/>
            <person name="Wang G.Y."/>
            <person name="Li Y.H."/>
            <person name="Zhan D.L."/>
            <person name="Shen Y.T."/>
            <person name="Niu Q.F."/>
            <person name="Chang L."/>
            <person name="Qiu J."/>
            <person name="Zhao L."/>
            <person name="Xie H.B."/>
            <person name="Fu W.Y."/>
            <person name="Jin J."/>
            <person name="Li X.W."/>
            <person name="Jiao Y."/>
            <person name="Zhou C.C."/>
            <person name="Tu T."/>
            <person name="Chai C.Y."/>
            <person name="Gao J.L."/>
            <person name="Fan L.J."/>
            <person name="van de Weg E."/>
            <person name="Wang J.Y."/>
            <person name="Gao Z.S."/>
        </authorList>
    </citation>
    <scope>NUCLEOTIDE SEQUENCE [LARGE SCALE GENOMIC DNA]</scope>
    <source>
        <tissue evidence="2">Leaves</tissue>
    </source>
</reference>
<proteinExistence type="predicted"/>
<evidence type="ECO:0000313" key="2">
    <source>
        <dbReference type="EMBL" id="KAB1225991.1"/>
    </source>
</evidence>
<evidence type="ECO:0008006" key="4">
    <source>
        <dbReference type="Google" id="ProtNLM"/>
    </source>
</evidence>
<gene>
    <name evidence="2" type="ORF">CJ030_MR1G018410</name>
</gene>
<dbReference type="SUPFAM" id="SSF56300">
    <property type="entry name" value="Metallo-dependent phosphatases"/>
    <property type="match status" value="1"/>
</dbReference>
<accession>A0A6A1WL90</accession>
<name>A0A6A1WL90_9ROSI</name>
<dbReference type="AlphaFoldDB" id="A0A6A1WL90"/>
<keyword evidence="1" id="KW-0732">Signal</keyword>
<dbReference type="Proteomes" id="UP000516437">
    <property type="component" value="Chromosome 1"/>
</dbReference>
<protein>
    <recommendedName>
        <fullName evidence="4">Calcineurin-like phosphoesterase domain-containing protein</fullName>
    </recommendedName>
</protein>
<comment type="caution">
    <text evidence="2">The sequence shown here is derived from an EMBL/GenBank/DDBJ whole genome shotgun (WGS) entry which is preliminary data.</text>
</comment>
<feature type="chain" id="PRO_5025441221" description="Calcineurin-like phosphoesterase domain-containing protein" evidence="1">
    <location>
        <begin position="28"/>
        <end position="289"/>
    </location>
</feature>
<keyword evidence="3" id="KW-1185">Reference proteome</keyword>
<sequence length="289" mass="32555">MEKPSWFCTIFTQLFLCFALFLALNLGQRQEPIYGSRSENRGLDLYFISVRGGFRTLKQQTHLLKQMEIVAKKYKASFVVNTSELGEDDPLMQNGTLLFPSLKVPWYTTRTTVGHGVSCFLEQIKLPHGTTLDIIGVDIGSLQDLMLPGSSGEIGQDQLHWLTQTLEEVSSNWCMVVGFHPLVVCDENKEQMEAHKFYESLHHIFVRFGVNMYLSGQGCTNHIHHGKIAYIGNPGSRENESYVASVNGRPAFNGDLVNGFLLHKVTYFISTAGEVVHRTVLQQRGKEVI</sequence>
<dbReference type="EMBL" id="RXIC02000019">
    <property type="protein sequence ID" value="KAB1225991.1"/>
    <property type="molecule type" value="Genomic_DNA"/>
</dbReference>
<evidence type="ECO:0000256" key="1">
    <source>
        <dbReference type="SAM" id="SignalP"/>
    </source>
</evidence>
<evidence type="ECO:0000313" key="3">
    <source>
        <dbReference type="Proteomes" id="UP000516437"/>
    </source>
</evidence>
<dbReference type="PANTHER" id="PTHR32254">
    <property type="entry name" value="EXPRESSED PROTEIN"/>
    <property type="match status" value="1"/>
</dbReference>
<feature type="signal peptide" evidence="1">
    <location>
        <begin position="1"/>
        <end position="27"/>
    </location>
</feature>
<dbReference type="InterPro" id="IPR029052">
    <property type="entry name" value="Metallo-depent_PP-like"/>
</dbReference>
<dbReference type="Gene3D" id="3.60.21.10">
    <property type="match status" value="1"/>
</dbReference>